<keyword evidence="2 7" id="KW-0349">Heme</keyword>
<keyword evidence="6 7" id="KW-0503">Monooxygenase</keyword>
<evidence type="ECO:0000256" key="1">
    <source>
        <dbReference type="ARBA" id="ARBA00010617"/>
    </source>
</evidence>
<keyword evidence="9" id="KW-1185">Reference proteome</keyword>
<dbReference type="PROSITE" id="PS00086">
    <property type="entry name" value="CYTOCHROME_P450"/>
    <property type="match status" value="1"/>
</dbReference>
<dbReference type="PANTHER" id="PTHR46696">
    <property type="entry name" value="P450, PUTATIVE (EUROFUNG)-RELATED"/>
    <property type="match status" value="1"/>
</dbReference>
<comment type="caution">
    <text evidence="8">The sequence shown here is derived from an EMBL/GenBank/DDBJ whole genome shotgun (WGS) entry which is preliminary data.</text>
</comment>
<reference evidence="8 9" key="1">
    <citation type="journal article" date="2019" name="Int. J. Syst. Evol. Microbiol.">
        <title>The Global Catalogue of Microorganisms (GCM) 10K type strain sequencing project: providing services to taxonomists for standard genome sequencing and annotation.</title>
        <authorList>
            <consortium name="The Broad Institute Genomics Platform"/>
            <consortium name="The Broad Institute Genome Sequencing Center for Infectious Disease"/>
            <person name="Wu L."/>
            <person name="Ma J."/>
        </authorList>
    </citation>
    <scope>NUCLEOTIDE SEQUENCE [LARGE SCALE GENOMIC DNA]</scope>
    <source>
        <strain evidence="8 9">NBRC 111368</strain>
    </source>
</reference>
<evidence type="ECO:0000256" key="5">
    <source>
        <dbReference type="ARBA" id="ARBA00023004"/>
    </source>
</evidence>
<proteinExistence type="inferred from homology"/>
<dbReference type="CDD" id="cd11032">
    <property type="entry name" value="P450_EryK-like"/>
    <property type="match status" value="1"/>
</dbReference>
<evidence type="ECO:0000256" key="6">
    <source>
        <dbReference type="ARBA" id="ARBA00023033"/>
    </source>
</evidence>
<dbReference type="GO" id="GO:0004497">
    <property type="term" value="F:monooxygenase activity"/>
    <property type="evidence" value="ECO:0007669"/>
    <property type="project" value="UniProtKB-KW"/>
</dbReference>
<dbReference type="EMBL" id="JBHSWU010000008">
    <property type="protein sequence ID" value="MFC6723231.1"/>
    <property type="molecule type" value="Genomic_DNA"/>
</dbReference>
<dbReference type="Gene3D" id="1.10.630.10">
    <property type="entry name" value="Cytochrome P450"/>
    <property type="match status" value="1"/>
</dbReference>
<protein>
    <submittedName>
        <fullName evidence="8">Cytochrome P450</fullName>
    </submittedName>
</protein>
<keyword evidence="5 7" id="KW-0408">Iron</keyword>
<sequence length="402" mass="45620">MQPSSSVDSARQHPAAIRSRDARLAPFEWYAEMRSEAPVHYDERRETWDVFRYEDVDRVLRDHETFSADRSSSGVDSSDEAGEGMPVLKTMISTDPPEHDRLRGFVNDRFQPGALREYRPRLAELTDELVDGLEDAGRFDFVEEFAIPLPVTVIAELLGIPAERRDQFKEWSDALIARPESPSEEAVQRMQARRETAQREMGQYFAKLLEERESGEGNDLVTLAATTDELRLQEKIGFCMILLLAGNITTTNLLTNAVWCFEEQGIMEAVRSGDIDRKKAIEEVLRYRSPIQEIQRVASENVELGGQQIEAGEVVNVWVGAANRDPEIFDEPETFRPERSPNQHLAFGKGIHYCLGAPLARLEADIALDRLLARFDRLDADLSELQPISSHYGLQFLPCRVN</sequence>
<comment type="similarity">
    <text evidence="1 7">Belongs to the cytochrome P450 family.</text>
</comment>
<dbReference type="SUPFAM" id="SSF48264">
    <property type="entry name" value="Cytochrome P450"/>
    <property type="match status" value="1"/>
</dbReference>
<dbReference type="FunFam" id="1.10.630.10:FF:000018">
    <property type="entry name" value="Cytochrome P450 monooxygenase"/>
    <property type="match status" value="1"/>
</dbReference>
<dbReference type="Pfam" id="PF00067">
    <property type="entry name" value="p450"/>
    <property type="match status" value="1"/>
</dbReference>
<keyword evidence="3 7" id="KW-0479">Metal-binding</keyword>
<dbReference type="GO" id="GO:0046872">
    <property type="term" value="F:metal ion binding"/>
    <property type="evidence" value="ECO:0007669"/>
    <property type="project" value="UniProtKB-KW"/>
</dbReference>
<gene>
    <name evidence="8" type="ORF">ACFQE1_02245</name>
</gene>
<dbReference type="InterPro" id="IPR017972">
    <property type="entry name" value="Cyt_P450_CS"/>
</dbReference>
<evidence type="ECO:0000313" key="8">
    <source>
        <dbReference type="EMBL" id="MFC6723231.1"/>
    </source>
</evidence>
<evidence type="ECO:0000256" key="2">
    <source>
        <dbReference type="ARBA" id="ARBA00022617"/>
    </source>
</evidence>
<dbReference type="InterPro" id="IPR002397">
    <property type="entry name" value="Cyt_P450_B"/>
</dbReference>
<dbReference type="Proteomes" id="UP001596328">
    <property type="component" value="Unassembled WGS sequence"/>
</dbReference>
<dbReference type="PANTHER" id="PTHR46696:SF1">
    <property type="entry name" value="CYTOCHROME P450 YJIB-RELATED"/>
    <property type="match status" value="1"/>
</dbReference>
<evidence type="ECO:0000256" key="4">
    <source>
        <dbReference type="ARBA" id="ARBA00023002"/>
    </source>
</evidence>
<evidence type="ECO:0000313" key="9">
    <source>
        <dbReference type="Proteomes" id="UP001596328"/>
    </source>
</evidence>
<dbReference type="AlphaFoldDB" id="A0ABD5RV42"/>
<accession>A0ABD5RV42</accession>
<name>A0ABD5RV42_9EURY</name>
<dbReference type="InterPro" id="IPR001128">
    <property type="entry name" value="Cyt_P450"/>
</dbReference>
<dbReference type="PRINTS" id="PR00359">
    <property type="entry name" value="BP450"/>
</dbReference>
<evidence type="ECO:0000256" key="3">
    <source>
        <dbReference type="ARBA" id="ARBA00022723"/>
    </source>
</evidence>
<dbReference type="InterPro" id="IPR036396">
    <property type="entry name" value="Cyt_P450_sf"/>
</dbReference>
<organism evidence="8 9">
    <name type="scientific">Halobium palmae</name>
    <dbReference type="NCBI Taxonomy" id="1776492"/>
    <lineage>
        <taxon>Archaea</taxon>
        <taxon>Methanobacteriati</taxon>
        <taxon>Methanobacteriota</taxon>
        <taxon>Stenosarchaea group</taxon>
        <taxon>Halobacteria</taxon>
        <taxon>Halobacteriales</taxon>
        <taxon>Haloferacaceae</taxon>
        <taxon>Halobium</taxon>
    </lineage>
</organism>
<evidence type="ECO:0000256" key="7">
    <source>
        <dbReference type="RuleBase" id="RU000461"/>
    </source>
</evidence>
<keyword evidence="4 7" id="KW-0560">Oxidoreductase</keyword>